<evidence type="ECO:0000256" key="4">
    <source>
        <dbReference type="ARBA" id="ARBA00022989"/>
    </source>
</evidence>
<evidence type="ECO:0000256" key="6">
    <source>
        <dbReference type="SAM" id="Phobius"/>
    </source>
</evidence>
<dbReference type="AlphaFoldDB" id="A0A165WDV4"/>
<dbReference type="Proteomes" id="UP000076532">
    <property type="component" value="Unassembled WGS sequence"/>
</dbReference>
<dbReference type="InterPro" id="IPR011701">
    <property type="entry name" value="MFS"/>
</dbReference>
<dbReference type="OrthoDB" id="419616at2759"/>
<feature type="transmembrane region" description="Helical" evidence="6">
    <location>
        <begin position="256"/>
        <end position="277"/>
    </location>
</feature>
<feature type="transmembrane region" description="Helical" evidence="6">
    <location>
        <begin position="148"/>
        <end position="174"/>
    </location>
</feature>
<name>A0A165WDV4_9AGAM</name>
<feature type="transmembrane region" description="Helical" evidence="6">
    <location>
        <begin position="297"/>
        <end position="324"/>
    </location>
</feature>
<feature type="transmembrane region" description="Helical" evidence="6">
    <location>
        <begin position="336"/>
        <end position="358"/>
    </location>
</feature>
<evidence type="ECO:0000256" key="2">
    <source>
        <dbReference type="ARBA" id="ARBA00022448"/>
    </source>
</evidence>
<dbReference type="InterPro" id="IPR036259">
    <property type="entry name" value="MFS_trans_sf"/>
</dbReference>
<dbReference type="Gene3D" id="1.20.1250.20">
    <property type="entry name" value="MFS general substrate transporter like domains"/>
    <property type="match status" value="1"/>
</dbReference>
<feature type="transmembrane region" description="Helical" evidence="6">
    <location>
        <begin position="41"/>
        <end position="61"/>
    </location>
</feature>
<feature type="transmembrane region" description="Helical" evidence="6">
    <location>
        <begin position="440"/>
        <end position="460"/>
    </location>
</feature>
<gene>
    <name evidence="7" type="ORF">FIBSPDRAFT_922837</name>
</gene>
<evidence type="ECO:0000256" key="5">
    <source>
        <dbReference type="ARBA" id="ARBA00023136"/>
    </source>
</evidence>
<dbReference type="SUPFAM" id="SSF103473">
    <property type="entry name" value="MFS general substrate transporter"/>
    <property type="match status" value="1"/>
</dbReference>
<accession>A0A165WDV4</accession>
<organism evidence="7 8">
    <name type="scientific">Athelia psychrophila</name>
    <dbReference type="NCBI Taxonomy" id="1759441"/>
    <lineage>
        <taxon>Eukaryota</taxon>
        <taxon>Fungi</taxon>
        <taxon>Dikarya</taxon>
        <taxon>Basidiomycota</taxon>
        <taxon>Agaricomycotina</taxon>
        <taxon>Agaricomycetes</taxon>
        <taxon>Agaricomycetidae</taxon>
        <taxon>Atheliales</taxon>
        <taxon>Atheliaceae</taxon>
        <taxon>Athelia</taxon>
    </lineage>
</organism>
<evidence type="ECO:0000313" key="7">
    <source>
        <dbReference type="EMBL" id="KZP07582.1"/>
    </source>
</evidence>
<dbReference type="PANTHER" id="PTHR23504:SF15">
    <property type="entry name" value="MAJOR FACILITATOR SUPERFAMILY (MFS) PROFILE DOMAIN-CONTAINING PROTEIN"/>
    <property type="match status" value="1"/>
</dbReference>
<dbReference type="EMBL" id="KV417746">
    <property type="protein sequence ID" value="KZP07582.1"/>
    <property type="molecule type" value="Genomic_DNA"/>
</dbReference>
<reference evidence="7 8" key="1">
    <citation type="journal article" date="2016" name="Mol. Biol. Evol.">
        <title>Comparative Genomics of Early-Diverging Mushroom-Forming Fungi Provides Insights into the Origins of Lignocellulose Decay Capabilities.</title>
        <authorList>
            <person name="Nagy L.G."/>
            <person name="Riley R."/>
            <person name="Tritt A."/>
            <person name="Adam C."/>
            <person name="Daum C."/>
            <person name="Floudas D."/>
            <person name="Sun H."/>
            <person name="Yadav J.S."/>
            <person name="Pangilinan J."/>
            <person name="Larsson K.H."/>
            <person name="Matsuura K."/>
            <person name="Barry K."/>
            <person name="Labutti K."/>
            <person name="Kuo R."/>
            <person name="Ohm R.A."/>
            <person name="Bhattacharya S.S."/>
            <person name="Shirouzu T."/>
            <person name="Yoshinaga Y."/>
            <person name="Martin F.M."/>
            <person name="Grigoriev I.V."/>
            <person name="Hibbett D.S."/>
        </authorList>
    </citation>
    <scope>NUCLEOTIDE SEQUENCE [LARGE SCALE GENOMIC DNA]</scope>
    <source>
        <strain evidence="7 8">CBS 109695</strain>
    </source>
</reference>
<keyword evidence="3 6" id="KW-0812">Transmembrane</keyword>
<keyword evidence="5 6" id="KW-0472">Membrane</keyword>
<evidence type="ECO:0000256" key="3">
    <source>
        <dbReference type="ARBA" id="ARBA00022692"/>
    </source>
</evidence>
<sequence length="474" mass="51066">MSTVEQTPLVSSQDDTSIHYTTIRDTKKAVKKRTPLPKVQFFAMMLVQFCEPVIATVIYPFVVSLVNETGITGGDQAKTGYYAGIIESVFFASEALTAFAWGRASDLNPAGYWPLVVCRCIQGITNGNIGISKSVIVDITDSTNMAQFLAFSFIPLTWGLGEVVGPIIGGALSHPAEQWPGTLGKIAFLRQHPYALPCFTAASIPLAAFVFVTLFFKETLPSALASKKQRVTEGASADDDIAPHSSVPERQGPPPLCALITRPVLIILVNIGLLAWVDQASTVLLTLTYPTPIEYGGLGLSSFAIGVIMSFVGLMIATSSLIIFPQLMARYTARQVYRACYAAYLACPIFLSLMNFIARKRGVVDAPVWVLIGTQLVTGAVSSQCFGERYICHCMLVDTTQAGSMGAINGLAQTVACSMRIFAPFVTSSLFSLSQEKNLLGGRMVFLLLELVVLAGCVAASRIEEVHQTKEDSE</sequence>
<dbReference type="GO" id="GO:0016020">
    <property type="term" value="C:membrane"/>
    <property type="evidence" value="ECO:0007669"/>
    <property type="project" value="UniProtKB-SubCell"/>
</dbReference>
<dbReference type="PANTHER" id="PTHR23504">
    <property type="entry name" value="MAJOR FACILITATOR SUPERFAMILY DOMAIN-CONTAINING PROTEIN 10"/>
    <property type="match status" value="1"/>
</dbReference>
<proteinExistence type="predicted"/>
<keyword evidence="4 6" id="KW-1133">Transmembrane helix</keyword>
<dbReference type="GO" id="GO:0022857">
    <property type="term" value="F:transmembrane transporter activity"/>
    <property type="evidence" value="ECO:0007669"/>
    <property type="project" value="InterPro"/>
</dbReference>
<evidence type="ECO:0000313" key="8">
    <source>
        <dbReference type="Proteomes" id="UP000076532"/>
    </source>
</evidence>
<feature type="transmembrane region" description="Helical" evidence="6">
    <location>
        <begin position="194"/>
        <end position="216"/>
    </location>
</feature>
<comment type="subcellular location">
    <subcellularLocation>
        <location evidence="1">Membrane</location>
        <topology evidence="1">Multi-pass membrane protein</topology>
    </subcellularLocation>
</comment>
<keyword evidence="8" id="KW-1185">Reference proteome</keyword>
<evidence type="ECO:0000256" key="1">
    <source>
        <dbReference type="ARBA" id="ARBA00004141"/>
    </source>
</evidence>
<keyword evidence="2" id="KW-0813">Transport</keyword>
<dbReference type="Pfam" id="PF07690">
    <property type="entry name" value="MFS_1"/>
    <property type="match status" value="1"/>
</dbReference>
<protein>
    <submittedName>
        <fullName evidence="7">MFS general substrate transporter</fullName>
    </submittedName>
</protein>